<keyword evidence="5" id="KW-1185">Reference proteome</keyword>
<dbReference type="AlphaFoldDB" id="A0A348B490"/>
<reference evidence="4" key="1">
    <citation type="journal article" date="2014" name="Int. J. Syst. Evol. Microbiol.">
        <title>Complete genome sequence of Corynebacterium casei LMG S-19264T (=DSM 44701T), isolated from a smear-ripened cheese.</title>
        <authorList>
            <consortium name="US DOE Joint Genome Institute (JGI-PGF)"/>
            <person name="Walter F."/>
            <person name="Albersmeier A."/>
            <person name="Kalinowski J."/>
            <person name="Ruckert C."/>
        </authorList>
    </citation>
    <scope>NUCLEOTIDE SEQUENCE</scope>
    <source>
        <strain evidence="4">JCM 31740</strain>
    </source>
</reference>
<accession>A0A348B490</accession>
<evidence type="ECO:0000256" key="1">
    <source>
        <dbReference type="SAM" id="Phobius"/>
    </source>
</evidence>
<dbReference type="EMBL" id="BMQS01000002">
    <property type="protein sequence ID" value="GGT87505.1"/>
    <property type="molecule type" value="Genomic_DNA"/>
</dbReference>
<dbReference type="KEGG" id="sacd:HS1genome_1381"/>
<reference evidence="3" key="3">
    <citation type="journal article" date="2019" name="BMC Res. Notes">
        <title>Complete genome sequence of the Sulfodiicoccus acidiphilus strain HS-1T, the first crenarchaeon that lacks polB3, isolated from an acidic hot spring in Ohwaku-dani, Hakone, Japan.</title>
        <authorList>
            <person name="Sakai H.D."/>
            <person name="Kurosawa N."/>
        </authorList>
    </citation>
    <scope>NUCLEOTIDE SEQUENCE</scope>
    <source>
        <strain evidence="3">HS-1</strain>
    </source>
</reference>
<feature type="transmembrane region" description="Helical" evidence="1">
    <location>
        <begin position="49"/>
        <end position="69"/>
    </location>
</feature>
<feature type="domain" description="HEPN" evidence="2">
    <location>
        <begin position="8"/>
        <end position="130"/>
    </location>
</feature>
<keyword evidence="1" id="KW-1133">Transmembrane helix</keyword>
<evidence type="ECO:0000313" key="5">
    <source>
        <dbReference type="Proteomes" id="UP000276741"/>
    </source>
</evidence>
<sequence length="137" mass="14782">MNNSALASEYMLRASRSLKEARQSHEEGDLVGAVVSAGEAVDYAARVVLALYGIVPLCLGASFVLEYLISKGKATEIVKLVGEMEEIALKGLLAEKLDESSLKSPSVVVREVEVKATIERASRVIEAVEGIFDDFHD</sequence>
<reference evidence="5" key="2">
    <citation type="submission" date="2018-04" db="EMBL/GenBank/DDBJ databases">
        <title>Complete genome sequence of Sulfodiicoccus acidiphilus strain HS-1.</title>
        <authorList>
            <person name="Sakai H.D."/>
            <person name="Kurosawa N."/>
        </authorList>
    </citation>
    <scope>NUCLEOTIDE SEQUENCE [LARGE SCALE GENOMIC DNA]</scope>
    <source>
        <strain evidence="5">HS-1</strain>
    </source>
</reference>
<protein>
    <recommendedName>
        <fullName evidence="2">HEPN domain-containing protein</fullName>
    </recommendedName>
</protein>
<name>A0A348B490_9CREN</name>
<dbReference type="InterPro" id="IPR007842">
    <property type="entry name" value="HEPN_dom"/>
</dbReference>
<dbReference type="Proteomes" id="UP000276741">
    <property type="component" value="Chromosome"/>
</dbReference>
<proteinExistence type="predicted"/>
<evidence type="ECO:0000313" key="4">
    <source>
        <dbReference type="EMBL" id="GGT87505.1"/>
    </source>
</evidence>
<dbReference type="EMBL" id="AP018553">
    <property type="protein sequence ID" value="BBD72992.1"/>
    <property type="molecule type" value="Genomic_DNA"/>
</dbReference>
<reference evidence="4" key="4">
    <citation type="submission" date="2020-09" db="EMBL/GenBank/DDBJ databases">
        <authorList>
            <person name="Sun Q."/>
            <person name="Ohkuma M."/>
        </authorList>
    </citation>
    <scope>NUCLEOTIDE SEQUENCE</scope>
    <source>
        <strain evidence="4">JCM 31740</strain>
    </source>
</reference>
<evidence type="ECO:0000313" key="3">
    <source>
        <dbReference type="EMBL" id="BBD72992.1"/>
    </source>
</evidence>
<dbReference type="Proteomes" id="UP000616143">
    <property type="component" value="Unassembled WGS sequence"/>
</dbReference>
<gene>
    <name evidence="4" type="ORF">GCM10007116_01760</name>
    <name evidence="3" type="ORF">HS1genome_1381</name>
</gene>
<dbReference type="Pfam" id="PF05168">
    <property type="entry name" value="HEPN"/>
    <property type="match status" value="1"/>
</dbReference>
<evidence type="ECO:0000259" key="2">
    <source>
        <dbReference type="Pfam" id="PF05168"/>
    </source>
</evidence>
<organism evidence="3 5">
    <name type="scientific">Sulfodiicoccus acidiphilus</name>
    <dbReference type="NCBI Taxonomy" id="1670455"/>
    <lineage>
        <taxon>Archaea</taxon>
        <taxon>Thermoproteota</taxon>
        <taxon>Thermoprotei</taxon>
        <taxon>Sulfolobales</taxon>
        <taxon>Sulfolobaceae</taxon>
        <taxon>Sulfodiicoccus</taxon>
    </lineage>
</organism>
<keyword evidence="1" id="KW-0812">Transmembrane</keyword>
<dbReference type="RefSeq" id="WP_126450177.1">
    <property type="nucleotide sequence ID" value="NZ_AP018553.1"/>
</dbReference>
<keyword evidence="1" id="KW-0472">Membrane</keyword>
<dbReference type="GeneID" id="38666897"/>
<dbReference type="OrthoDB" id="36388at2157"/>